<dbReference type="RefSeq" id="WP_170923392.1">
    <property type="nucleotide sequence ID" value="NZ_FWXR01000030.1"/>
</dbReference>
<evidence type="ECO:0000259" key="1">
    <source>
        <dbReference type="Pfam" id="PF01642"/>
    </source>
</evidence>
<protein>
    <submittedName>
        <fullName evidence="2">Heterodimeric methylmalonyl-CoA mutase small subunit</fullName>
    </submittedName>
</protein>
<dbReference type="SUPFAM" id="SSF51703">
    <property type="entry name" value="Cobalamin (vitamin B12)-dependent enzymes"/>
    <property type="match status" value="1"/>
</dbReference>
<dbReference type="GO" id="GO:0031419">
    <property type="term" value="F:cobalamin binding"/>
    <property type="evidence" value="ECO:0007669"/>
    <property type="project" value="InterPro"/>
</dbReference>
<accession>A0A1W2EQ22</accession>
<keyword evidence="3" id="KW-1185">Reference proteome</keyword>
<organism evidence="2 3">
    <name type="scientific">Fulvimarina manganoxydans</name>
    <dbReference type="NCBI Taxonomy" id="937218"/>
    <lineage>
        <taxon>Bacteria</taxon>
        <taxon>Pseudomonadati</taxon>
        <taxon>Pseudomonadota</taxon>
        <taxon>Alphaproteobacteria</taxon>
        <taxon>Hyphomicrobiales</taxon>
        <taxon>Aurantimonadaceae</taxon>
        <taxon>Fulvimarina</taxon>
    </lineage>
</organism>
<sequence length="473" mass="50479">MSLETTFDRQDESDWREAVVKGLKGKAFESLVTEAEDGFTYGPLHGHVGDAKAIARRDESPWRILQAIDDIDPSRANIQALADLEGGANGLALAFAGAPAALGFGLPVAEDALSQTLTGVMTDIVSLRLEPHPRTLDLALMLASRLGARRQDAPPIDLGYDPIAIGATAGRFPLEDRDPLDALSADLGRLMDLRLAGSIAEADGRVFHDAGASPAEEIGAVLAITLTHLKAFDRLGIDPAEASERIGLTLAADQRQFITLAKFRAMRLCHAKLLEALGAEAPPPPRIHGTSSYRMMSALDPHANLLRLTIAAFAAACGRADSLTLHPHTAPLGLTNAHARRLSRNLQLLLQEETGLDRPIDPAAGSGAIEHLTDHLAQAGWEAFRRIEAEGGIVESLKTGALQSRIAASHKGRQEAVDKGAELIIGATKYPMAAERDHGLLVKRSAPLTSRDGDIAFEPLVPVRLSETVEQSR</sequence>
<dbReference type="Pfam" id="PF01642">
    <property type="entry name" value="MM_CoA_mutase"/>
    <property type="match status" value="1"/>
</dbReference>
<dbReference type="InterPro" id="IPR016176">
    <property type="entry name" value="Cbl-dep_enz_cat"/>
</dbReference>
<dbReference type="Proteomes" id="UP000192656">
    <property type="component" value="Unassembled WGS sequence"/>
</dbReference>
<dbReference type="GO" id="GO:0005737">
    <property type="term" value="C:cytoplasm"/>
    <property type="evidence" value="ECO:0007669"/>
    <property type="project" value="TreeGrafter"/>
</dbReference>
<proteinExistence type="predicted"/>
<name>A0A1W2EQ22_9HYPH</name>
<evidence type="ECO:0000313" key="2">
    <source>
        <dbReference type="EMBL" id="SMD11813.1"/>
    </source>
</evidence>
<gene>
    <name evidence="2" type="ORF">SAMN06297251_13019</name>
</gene>
<evidence type="ECO:0000313" key="3">
    <source>
        <dbReference type="Proteomes" id="UP000192656"/>
    </source>
</evidence>
<feature type="domain" description="Methylmalonyl-CoA mutase alpha/beta chain catalytic" evidence="1">
    <location>
        <begin position="204"/>
        <end position="435"/>
    </location>
</feature>
<dbReference type="PANTHER" id="PTHR48101">
    <property type="entry name" value="METHYLMALONYL-COA MUTASE, MITOCHONDRIAL-RELATED"/>
    <property type="match status" value="1"/>
</dbReference>
<dbReference type="EMBL" id="FWXR01000030">
    <property type="protein sequence ID" value="SMD11813.1"/>
    <property type="molecule type" value="Genomic_DNA"/>
</dbReference>
<dbReference type="AlphaFoldDB" id="A0A1W2EQ22"/>
<dbReference type="STRING" id="937218.SAMN06297251_13019"/>
<reference evidence="2 3" key="1">
    <citation type="submission" date="2017-04" db="EMBL/GenBank/DDBJ databases">
        <authorList>
            <person name="Afonso C.L."/>
            <person name="Miller P.J."/>
            <person name="Scott M.A."/>
            <person name="Spackman E."/>
            <person name="Goraichik I."/>
            <person name="Dimitrov K.M."/>
            <person name="Suarez D.L."/>
            <person name="Swayne D.E."/>
        </authorList>
    </citation>
    <scope>NUCLEOTIDE SEQUENCE [LARGE SCALE GENOMIC DNA]</scope>
    <source>
        <strain evidence="2 3">CGMCC 1.10972</strain>
    </source>
</reference>
<dbReference type="Gene3D" id="3.20.20.240">
    <property type="entry name" value="Methylmalonyl-CoA mutase"/>
    <property type="match status" value="1"/>
</dbReference>
<dbReference type="PANTHER" id="PTHR48101:SF4">
    <property type="entry name" value="METHYLMALONYL-COA MUTASE, MITOCHONDRIAL"/>
    <property type="match status" value="1"/>
</dbReference>
<dbReference type="InterPro" id="IPR006099">
    <property type="entry name" value="MeMalonylCoA_mutase_a/b_cat"/>
</dbReference>
<dbReference type="GO" id="GO:0004494">
    <property type="term" value="F:methylmalonyl-CoA mutase activity"/>
    <property type="evidence" value="ECO:0007669"/>
    <property type="project" value="TreeGrafter"/>
</dbReference>
<dbReference type="GO" id="GO:0019678">
    <property type="term" value="P:propionate metabolic process, methylmalonyl pathway"/>
    <property type="evidence" value="ECO:0007669"/>
    <property type="project" value="TreeGrafter"/>
</dbReference>